<keyword evidence="3" id="KW-1185">Reference proteome</keyword>
<dbReference type="OrthoDB" id="1303806at2759"/>
<gene>
    <name evidence="2" type="ORF">Goshw_016773</name>
</gene>
<protein>
    <recommendedName>
        <fullName evidence="1">Aminotransferase-like plant mobile domain-containing protein</fullName>
    </recommendedName>
</protein>
<dbReference type="Proteomes" id="UP000593576">
    <property type="component" value="Unassembled WGS sequence"/>
</dbReference>
<dbReference type="InterPro" id="IPR044824">
    <property type="entry name" value="MAIN-like"/>
</dbReference>
<evidence type="ECO:0000313" key="2">
    <source>
        <dbReference type="EMBL" id="MBA0860346.1"/>
    </source>
</evidence>
<organism evidence="2 3">
    <name type="scientific">Gossypium schwendimanii</name>
    <name type="common">Cotton</name>
    <dbReference type="NCBI Taxonomy" id="34291"/>
    <lineage>
        <taxon>Eukaryota</taxon>
        <taxon>Viridiplantae</taxon>
        <taxon>Streptophyta</taxon>
        <taxon>Embryophyta</taxon>
        <taxon>Tracheophyta</taxon>
        <taxon>Spermatophyta</taxon>
        <taxon>Magnoliopsida</taxon>
        <taxon>eudicotyledons</taxon>
        <taxon>Gunneridae</taxon>
        <taxon>Pentapetalae</taxon>
        <taxon>rosids</taxon>
        <taxon>malvids</taxon>
        <taxon>Malvales</taxon>
        <taxon>Malvaceae</taxon>
        <taxon>Malvoideae</taxon>
        <taxon>Gossypium</taxon>
    </lineage>
</organism>
<name>A0A7J9LP73_GOSSC</name>
<dbReference type="InterPro" id="IPR019557">
    <property type="entry name" value="AminoTfrase-like_pln_mobile"/>
</dbReference>
<comment type="caution">
    <text evidence="2">The sequence shown here is derived from an EMBL/GenBank/DDBJ whole genome shotgun (WGS) entry which is preliminary data.</text>
</comment>
<dbReference type="PANTHER" id="PTHR46033">
    <property type="entry name" value="PROTEIN MAIN-LIKE 2"/>
    <property type="match status" value="1"/>
</dbReference>
<accession>A0A7J9LP73</accession>
<feature type="domain" description="Aminotransferase-like plant mobile" evidence="1">
    <location>
        <begin position="26"/>
        <end position="99"/>
    </location>
</feature>
<dbReference type="GO" id="GO:0010073">
    <property type="term" value="P:meristem maintenance"/>
    <property type="evidence" value="ECO:0007669"/>
    <property type="project" value="InterPro"/>
</dbReference>
<proteinExistence type="predicted"/>
<dbReference type="Pfam" id="PF10536">
    <property type="entry name" value="PMD"/>
    <property type="match status" value="1"/>
</dbReference>
<reference evidence="2 3" key="1">
    <citation type="journal article" date="2019" name="Genome Biol. Evol.">
        <title>Insights into the evolution of the New World diploid cottons (Gossypium, subgenus Houzingenia) based on genome sequencing.</title>
        <authorList>
            <person name="Grover C.E."/>
            <person name="Arick M.A. 2nd"/>
            <person name="Thrash A."/>
            <person name="Conover J.L."/>
            <person name="Sanders W.S."/>
            <person name="Peterson D.G."/>
            <person name="Frelichowski J.E."/>
            <person name="Scheffler J.A."/>
            <person name="Scheffler B.E."/>
            <person name="Wendel J.F."/>
        </authorList>
    </citation>
    <scope>NUCLEOTIDE SEQUENCE [LARGE SCALE GENOMIC DNA]</scope>
    <source>
        <strain evidence="2">1</strain>
        <tissue evidence="2">Leaf</tissue>
    </source>
</reference>
<evidence type="ECO:0000259" key="1">
    <source>
        <dbReference type="Pfam" id="PF10536"/>
    </source>
</evidence>
<dbReference type="PANTHER" id="PTHR46033:SF8">
    <property type="entry name" value="PROTEIN MAINTENANCE OF MERISTEMS-LIKE"/>
    <property type="match status" value="1"/>
</dbReference>
<evidence type="ECO:0000313" key="3">
    <source>
        <dbReference type="Proteomes" id="UP000593576"/>
    </source>
</evidence>
<sequence length="118" mass="13338">MFGLPSLLIENYLREVGFWPVATIGRECKLDSKLISALIERWRPETHTFHLPCGKCTITLEDVKLQLRLPVDDSALTGFVQSADWGAVCYDLLGEILDNIYEAYILEMIGGYLMPDLS</sequence>
<dbReference type="AlphaFoldDB" id="A0A7J9LP73"/>
<dbReference type="EMBL" id="JABFAF010000007">
    <property type="protein sequence ID" value="MBA0860346.1"/>
    <property type="molecule type" value="Genomic_DNA"/>
</dbReference>